<feature type="non-terminal residue" evidence="1">
    <location>
        <position position="196"/>
    </location>
</feature>
<dbReference type="OrthoDB" id="2493084at2759"/>
<evidence type="ECO:0000313" key="1">
    <source>
        <dbReference type="EMBL" id="KAF9935478.1"/>
    </source>
</evidence>
<reference evidence="1" key="1">
    <citation type="journal article" date="2020" name="Fungal Divers.">
        <title>Resolving the Mortierellaceae phylogeny through synthesis of multi-gene phylogenetics and phylogenomics.</title>
        <authorList>
            <person name="Vandepol N."/>
            <person name="Liber J."/>
            <person name="Desiro A."/>
            <person name="Na H."/>
            <person name="Kennedy M."/>
            <person name="Barry K."/>
            <person name="Grigoriev I.V."/>
            <person name="Miller A.N."/>
            <person name="O'Donnell K."/>
            <person name="Stajich J.E."/>
            <person name="Bonito G."/>
        </authorList>
    </citation>
    <scope>NUCLEOTIDE SEQUENCE</scope>
    <source>
        <strain evidence="1">MES-2147</strain>
    </source>
</reference>
<dbReference type="AlphaFoldDB" id="A0A9P6IKM8"/>
<dbReference type="Proteomes" id="UP000749646">
    <property type="component" value="Unassembled WGS sequence"/>
</dbReference>
<accession>A0A9P6IKM8</accession>
<dbReference type="EMBL" id="JAAAHW010009876">
    <property type="protein sequence ID" value="KAF9935478.1"/>
    <property type="molecule type" value="Genomic_DNA"/>
</dbReference>
<sequence>MGVDLEEGLYNIRFVLNLENLNIDEIESISFSQRHGIHFGGVEPIHTFLIEAASSSPGTLVLGLHRQFCIERKSEVQAFNMEIRTSNNPSPTNDPGCVVLRYMEFREFQIPIVDYGVVQLHQPFLSSIDVNYEDDPTTVSTKIICYAVSGDGNVATLWDLEMGLPHIVNTEDVEGKASDTDTHFERRAAFRPKPCA</sequence>
<evidence type="ECO:0000313" key="2">
    <source>
        <dbReference type="Proteomes" id="UP000749646"/>
    </source>
</evidence>
<keyword evidence="2" id="KW-1185">Reference proteome</keyword>
<proteinExistence type="predicted"/>
<protein>
    <submittedName>
        <fullName evidence="1">Uncharacterized protein</fullName>
    </submittedName>
</protein>
<comment type="caution">
    <text evidence="1">The sequence shown here is derived from an EMBL/GenBank/DDBJ whole genome shotgun (WGS) entry which is preliminary data.</text>
</comment>
<organism evidence="1 2">
    <name type="scientific">Modicella reniformis</name>
    <dbReference type="NCBI Taxonomy" id="1440133"/>
    <lineage>
        <taxon>Eukaryota</taxon>
        <taxon>Fungi</taxon>
        <taxon>Fungi incertae sedis</taxon>
        <taxon>Mucoromycota</taxon>
        <taxon>Mortierellomycotina</taxon>
        <taxon>Mortierellomycetes</taxon>
        <taxon>Mortierellales</taxon>
        <taxon>Mortierellaceae</taxon>
        <taxon>Modicella</taxon>
    </lineage>
</organism>
<name>A0A9P6IKM8_9FUNG</name>
<gene>
    <name evidence="1" type="ORF">BGZ65_003370</name>
</gene>